<dbReference type="EMBL" id="ML996101">
    <property type="protein sequence ID" value="KAF2740162.1"/>
    <property type="molecule type" value="Genomic_DNA"/>
</dbReference>
<keyword evidence="2" id="KW-1185">Reference proteome</keyword>
<reference evidence="1" key="1">
    <citation type="journal article" date="2020" name="Stud. Mycol.">
        <title>101 Dothideomycetes genomes: a test case for predicting lifestyles and emergence of pathogens.</title>
        <authorList>
            <person name="Haridas S."/>
            <person name="Albert R."/>
            <person name="Binder M."/>
            <person name="Bloem J."/>
            <person name="Labutti K."/>
            <person name="Salamov A."/>
            <person name="Andreopoulos B."/>
            <person name="Baker S."/>
            <person name="Barry K."/>
            <person name="Bills G."/>
            <person name="Bluhm B."/>
            <person name="Cannon C."/>
            <person name="Castanera R."/>
            <person name="Culley D."/>
            <person name="Daum C."/>
            <person name="Ezra D."/>
            <person name="Gonzalez J."/>
            <person name="Henrissat B."/>
            <person name="Kuo A."/>
            <person name="Liang C."/>
            <person name="Lipzen A."/>
            <person name="Lutzoni F."/>
            <person name="Magnuson J."/>
            <person name="Mondo S."/>
            <person name="Nolan M."/>
            <person name="Ohm R."/>
            <person name="Pangilinan J."/>
            <person name="Park H.-J."/>
            <person name="Ramirez L."/>
            <person name="Alfaro M."/>
            <person name="Sun H."/>
            <person name="Tritt A."/>
            <person name="Yoshinaga Y."/>
            <person name="Zwiers L.-H."/>
            <person name="Turgeon B."/>
            <person name="Goodwin S."/>
            <person name="Spatafora J."/>
            <person name="Crous P."/>
            <person name="Grigoriev I."/>
        </authorList>
    </citation>
    <scope>NUCLEOTIDE SEQUENCE</scope>
    <source>
        <strain evidence="1">CBS 125425</strain>
    </source>
</reference>
<dbReference type="OrthoDB" id="10034502at2759"/>
<protein>
    <submittedName>
        <fullName evidence="1">DUF1749-domain-containing protein</fullName>
    </submittedName>
</protein>
<proteinExistence type="predicted"/>
<dbReference type="PANTHER" id="PTHR31591:SF1">
    <property type="entry name" value="UPF0613 PROTEIN PB24D3.06C"/>
    <property type="match status" value="1"/>
</dbReference>
<gene>
    <name evidence="1" type="ORF">EJ04DRAFT_508149</name>
</gene>
<dbReference type="PANTHER" id="PTHR31591">
    <property type="entry name" value="UPF0613 PROTEIN PB24D3.06C"/>
    <property type="match status" value="1"/>
</dbReference>
<dbReference type="InterPro" id="IPR013744">
    <property type="entry name" value="SidJ"/>
</dbReference>
<evidence type="ECO:0000313" key="2">
    <source>
        <dbReference type="Proteomes" id="UP000799444"/>
    </source>
</evidence>
<dbReference type="Gene3D" id="3.40.50.1820">
    <property type="entry name" value="alpha/beta hydrolase"/>
    <property type="match status" value="1"/>
</dbReference>
<dbReference type="InterPro" id="IPR029058">
    <property type="entry name" value="AB_hydrolase_fold"/>
</dbReference>
<dbReference type="Proteomes" id="UP000799444">
    <property type="component" value="Unassembled WGS sequence"/>
</dbReference>
<dbReference type="AlphaFoldDB" id="A0A9P4R6V6"/>
<organism evidence="1 2">
    <name type="scientific">Polyplosphaeria fusca</name>
    <dbReference type="NCBI Taxonomy" id="682080"/>
    <lineage>
        <taxon>Eukaryota</taxon>
        <taxon>Fungi</taxon>
        <taxon>Dikarya</taxon>
        <taxon>Ascomycota</taxon>
        <taxon>Pezizomycotina</taxon>
        <taxon>Dothideomycetes</taxon>
        <taxon>Pleosporomycetidae</taxon>
        <taxon>Pleosporales</taxon>
        <taxon>Tetraplosphaeriaceae</taxon>
        <taxon>Polyplosphaeria</taxon>
    </lineage>
</organism>
<sequence>MEYLVGDDETDFQRPHIDGAILQGGLSDREAFSDLMAKEGPDTKENYDMIIALAKEMVDEGRGLEMMARTDNPVADLFGAPMTAYRTHSLLSVGGDDDYFSSDLPDSRLAATFGNIPRDTPIMFLLGAADPYIPDTVDRVALVRRWTDAVRAGGGFVDDLNGGVPPEMTHNLNDEGAENAIQDLVQRVVGFLHRVDSELVQGSARLYSL</sequence>
<dbReference type="Pfam" id="PF08538">
    <property type="entry name" value="DUF1749"/>
    <property type="match status" value="1"/>
</dbReference>
<accession>A0A9P4R6V6</accession>
<evidence type="ECO:0000313" key="1">
    <source>
        <dbReference type="EMBL" id="KAF2740162.1"/>
    </source>
</evidence>
<dbReference type="SUPFAM" id="SSF53474">
    <property type="entry name" value="alpha/beta-Hydrolases"/>
    <property type="match status" value="1"/>
</dbReference>
<name>A0A9P4R6V6_9PLEO</name>
<comment type="caution">
    <text evidence="1">The sequence shown here is derived from an EMBL/GenBank/DDBJ whole genome shotgun (WGS) entry which is preliminary data.</text>
</comment>